<proteinExistence type="predicted"/>
<evidence type="ECO:0000313" key="1">
    <source>
        <dbReference type="EMBL" id="MBA8805993.1"/>
    </source>
</evidence>
<name>A0A7W3PBS2_9ACTN</name>
<reference evidence="1 2" key="1">
    <citation type="submission" date="2020-07" db="EMBL/GenBank/DDBJ databases">
        <title>Sequencing the genomes of 1000 actinobacteria strains.</title>
        <authorList>
            <person name="Klenk H.-P."/>
        </authorList>
    </citation>
    <scope>NUCLEOTIDE SEQUENCE [LARGE SCALE GENOMIC DNA]</scope>
    <source>
        <strain evidence="1 2">DSM 21349</strain>
    </source>
</reference>
<accession>A0A7W3PBS2</accession>
<dbReference type="AlphaFoldDB" id="A0A7W3PBS2"/>
<comment type="caution">
    <text evidence="1">The sequence shown here is derived from an EMBL/GenBank/DDBJ whole genome shotgun (WGS) entry which is preliminary data.</text>
</comment>
<keyword evidence="2" id="KW-1185">Reference proteome</keyword>
<evidence type="ECO:0000313" key="2">
    <source>
        <dbReference type="Proteomes" id="UP000580910"/>
    </source>
</evidence>
<organism evidence="1 2">
    <name type="scientific">Nocardioides ginsengisegetis</name>
    <dbReference type="NCBI Taxonomy" id="661491"/>
    <lineage>
        <taxon>Bacteria</taxon>
        <taxon>Bacillati</taxon>
        <taxon>Actinomycetota</taxon>
        <taxon>Actinomycetes</taxon>
        <taxon>Propionibacteriales</taxon>
        <taxon>Nocardioidaceae</taxon>
        <taxon>Nocardioides</taxon>
    </lineage>
</organism>
<dbReference type="Proteomes" id="UP000580910">
    <property type="component" value="Unassembled WGS sequence"/>
</dbReference>
<sequence length="223" mass="22997">MAITPVTVTFKLVDFLGFVPDIRRTKVLLDTNVDAGFLVDTTTGGSFRITDANVTIDSTGLASFTVLPSGATGLNPSAYQVRVRIDAANPVTRKRETIDLGWYTITAAADLKDLVATQYVPPTYLSTVTAELDAIRDDAQAAETGAVAARVGAEAARDAAVDISGIATPDALVETLVKNTGGAGPLTSAALQASTDARVADPTSPANQTIQGISLVNALVYGG</sequence>
<gene>
    <name evidence="1" type="ORF">FB382_004338</name>
</gene>
<protein>
    <submittedName>
        <fullName evidence="1">Uncharacterized protein</fullName>
    </submittedName>
</protein>
<dbReference type="EMBL" id="JACGXA010000003">
    <property type="protein sequence ID" value="MBA8805993.1"/>
    <property type="molecule type" value="Genomic_DNA"/>
</dbReference>
<dbReference type="RefSeq" id="WP_182541988.1">
    <property type="nucleotide sequence ID" value="NZ_JACGXA010000003.1"/>
</dbReference>